<dbReference type="AlphaFoldDB" id="A0A7X6L600"/>
<reference evidence="1 2" key="1">
    <citation type="submission" date="2020-04" db="EMBL/GenBank/DDBJ databases">
        <title>MicrobeNet Type strains.</title>
        <authorList>
            <person name="Nicholson A.C."/>
        </authorList>
    </citation>
    <scope>NUCLEOTIDE SEQUENCE [LARGE SCALE GENOMIC DNA]</scope>
    <source>
        <strain evidence="1 2">DSM 44956</strain>
    </source>
</reference>
<gene>
    <name evidence="1" type="ORF">HGB38_19840</name>
</gene>
<dbReference type="Proteomes" id="UP000540698">
    <property type="component" value="Unassembled WGS sequence"/>
</dbReference>
<sequence length="113" mass="11941">MPSECVNVSVVVTANGSVAEATHDQEQIADVRVQPLPSGAFDVAFLATMEPSTSRSIVEATAEGDAHASVEGLFCSYSAADPRYPHEVTVRVRISRGPESIVGGFRLDLQLAP</sequence>
<evidence type="ECO:0000313" key="2">
    <source>
        <dbReference type="Proteomes" id="UP000540698"/>
    </source>
</evidence>
<dbReference type="EMBL" id="JAAXOS010000009">
    <property type="protein sequence ID" value="NKY28458.1"/>
    <property type="molecule type" value="Genomic_DNA"/>
</dbReference>
<name>A0A7X6L600_9NOCA</name>
<accession>A0A7X6L600</accession>
<comment type="caution">
    <text evidence="1">The sequence shown here is derived from an EMBL/GenBank/DDBJ whole genome shotgun (WGS) entry which is preliminary data.</text>
</comment>
<dbReference type="RefSeq" id="WP_157114163.1">
    <property type="nucleotide sequence ID" value="NZ_JAAXOS010000009.1"/>
</dbReference>
<protein>
    <submittedName>
        <fullName evidence="1">Uncharacterized protein</fullName>
    </submittedName>
</protein>
<keyword evidence="2" id="KW-1185">Reference proteome</keyword>
<evidence type="ECO:0000313" key="1">
    <source>
        <dbReference type="EMBL" id="NKY28458.1"/>
    </source>
</evidence>
<organism evidence="1 2">
    <name type="scientific">Nocardia gamkensis</name>
    <dbReference type="NCBI Taxonomy" id="352869"/>
    <lineage>
        <taxon>Bacteria</taxon>
        <taxon>Bacillati</taxon>
        <taxon>Actinomycetota</taxon>
        <taxon>Actinomycetes</taxon>
        <taxon>Mycobacteriales</taxon>
        <taxon>Nocardiaceae</taxon>
        <taxon>Nocardia</taxon>
    </lineage>
</organism>
<proteinExistence type="predicted"/>